<keyword evidence="4 5" id="KW-0472">Membrane</keyword>
<evidence type="ECO:0000313" key="7">
    <source>
        <dbReference type="EMBL" id="QBD76108.1"/>
    </source>
</evidence>
<feature type="transmembrane region" description="Helical" evidence="5">
    <location>
        <begin position="135"/>
        <end position="157"/>
    </location>
</feature>
<evidence type="ECO:0000259" key="6">
    <source>
        <dbReference type="PROSITE" id="PS50850"/>
    </source>
</evidence>
<gene>
    <name evidence="7" type="ORF">EPA93_08835</name>
</gene>
<accession>A0A4P6JLL8</accession>
<dbReference type="AlphaFoldDB" id="A0A4P6JLL8"/>
<dbReference type="PANTHER" id="PTHR23528">
    <property type="match status" value="1"/>
</dbReference>
<feature type="transmembrane region" description="Helical" evidence="5">
    <location>
        <begin position="169"/>
        <end position="189"/>
    </location>
</feature>
<evidence type="ECO:0000256" key="2">
    <source>
        <dbReference type="ARBA" id="ARBA00022692"/>
    </source>
</evidence>
<feature type="transmembrane region" description="Helical" evidence="5">
    <location>
        <begin position="76"/>
        <end position="97"/>
    </location>
</feature>
<feature type="domain" description="Major facilitator superfamily (MFS) profile" evidence="6">
    <location>
        <begin position="37"/>
        <end position="431"/>
    </location>
</feature>
<dbReference type="OrthoDB" id="9796441at2"/>
<feature type="transmembrane region" description="Helical" evidence="5">
    <location>
        <begin position="253"/>
        <end position="273"/>
    </location>
</feature>
<dbReference type="GO" id="GO:0022857">
    <property type="term" value="F:transmembrane transporter activity"/>
    <property type="evidence" value="ECO:0007669"/>
    <property type="project" value="InterPro"/>
</dbReference>
<evidence type="ECO:0000256" key="1">
    <source>
        <dbReference type="ARBA" id="ARBA00004651"/>
    </source>
</evidence>
<reference evidence="7 8" key="1">
    <citation type="submission" date="2019-01" db="EMBL/GenBank/DDBJ databases">
        <title>Ktedonosporobacter rubrisoli SCAWS-G2.</title>
        <authorList>
            <person name="Huang Y."/>
            <person name="Yan B."/>
        </authorList>
    </citation>
    <scope>NUCLEOTIDE SEQUENCE [LARGE SCALE GENOMIC DNA]</scope>
    <source>
        <strain evidence="7 8">SCAWS-G2</strain>
    </source>
</reference>
<feature type="transmembrane region" description="Helical" evidence="5">
    <location>
        <begin position="109"/>
        <end position="129"/>
    </location>
</feature>
<dbReference type="Pfam" id="PF07690">
    <property type="entry name" value="MFS_1"/>
    <property type="match status" value="2"/>
</dbReference>
<evidence type="ECO:0000256" key="3">
    <source>
        <dbReference type="ARBA" id="ARBA00022989"/>
    </source>
</evidence>
<feature type="transmembrane region" description="Helical" evidence="5">
    <location>
        <begin position="319"/>
        <end position="338"/>
    </location>
</feature>
<feature type="transmembrane region" description="Helical" evidence="5">
    <location>
        <begin position="35"/>
        <end position="56"/>
    </location>
</feature>
<protein>
    <submittedName>
        <fullName evidence="7">MFS transporter</fullName>
    </submittedName>
</protein>
<feature type="transmembrane region" description="Helical" evidence="5">
    <location>
        <begin position="344"/>
        <end position="370"/>
    </location>
</feature>
<evidence type="ECO:0000256" key="4">
    <source>
        <dbReference type="ARBA" id="ARBA00023136"/>
    </source>
</evidence>
<dbReference type="InterPro" id="IPR011701">
    <property type="entry name" value="MFS"/>
</dbReference>
<sequence length="433" mass="46591">MDSSLSDESITIVPQELSAQEETGMPAQPSTPKSLGFQVLYGLANAIIGIGNITFYTLLLPARISTLAPADQTNTFILLSGIGALAATLTNPLVGALSDRTTSPLGRRLPWLLVGMILLLVSMLTLAYASSLIMLGIGAIVLQIAINCLLAALSALIPDQIPLSQRATVSAFGGMAPLVGGLIGQILVGQVLKDITASFLVLAQISIVLLLLFILVLREERLSKGALAPFGLKDIPRSLWLNPRTYPDFARTWLARCCVFLAATTVVNYMFYFLQTEHVFPVEQVATGVQIFYSIYVLSLLLSSLICGRLSDRWQRRKIFVIGSSLTMTVALLLLAFFPIWSVILVATVILGVGFGGYLSVDLALASQLLPRERDHGKDFGLMNAAIFLPMLVIPLIASITLSALHSYLLLFIVLAVATTVAALLIRPITLVK</sequence>
<keyword evidence="8" id="KW-1185">Reference proteome</keyword>
<dbReference type="PANTHER" id="PTHR23528:SF1">
    <property type="entry name" value="MAJOR FACILITATOR SUPERFAMILY (MFS) PROFILE DOMAIN-CONTAINING PROTEIN"/>
    <property type="match status" value="1"/>
</dbReference>
<evidence type="ECO:0000256" key="5">
    <source>
        <dbReference type="SAM" id="Phobius"/>
    </source>
</evidence>
<dbReference type="Proteomes" id="UP000290365">
    <property type="component" value="Chromosome"/>
</dbReference>
<feature type="transmembrane region" description="Helical" evidence="5">
    <location>
        <begin position="285"/>
        <end position="307"/>
    </location>
</feature>
<feature type="transmembrane region" description="Helical" evidence="5">
    <location>
        <begin position="382"/>
        <end position="402"/>
    </location>
</feature>
<dbReference type="Gene3D" id="1.20.1250.20">
    <property type="entry name" value="MFS general substrate transporter like domains"/>
    <property type="match status" value="2"/>
</dbReference>
<dbReference type="RefSeq" id="WP_129886703.1">
    <property type="nucleotide sequence ID" value="NZ_CP035758.1"/>
</dbReference>
<dbReference type="InterPro" id="IPR036259">
    <property type="entry name" value="MFS_trans_sf"/>
</dbReference>
<dbReference type="GO" id="GO:0005886">
    <property type="term" value="C:plasma membrane"/>
    <property type="evidence" value="ECO:0007669"/>
    <property type="project" value="UniProtKB-SubCell"/>
</dbReference>
<feature type="transmembrane region" description="Helical" evidence="5">
    <location>
        <begin position="408"/>
        <end position="426"/>
    </location>
</feature>
<dbReference type="InterPro" id="IPR020846">
    <property type="entry name" value="MFS_dom"/>
</dbReference>
<organism evidence="7 8">
    <name type="scientific">Ktedonosporobacter rubrisoli</name>
    <dbReference type="NCBI Taxonomy" id="2509675"/>
    <lineage>
        <taxon>Bacteria</taxon>
        <taxon>Bacillati</taxon>
        <taxon>Chloroflexota</taxon>
        <taxon>Ktedonobacteria</taxon>
        <taxon>Ktedonobacterales</taxon>
        <taxon>Ktedonosporobacteraceae</taxon>
        <taxon>Ktedonosporobacter</taxon>
    </lineage>
</organism>
<name>A0A4P6JLL8_KTERU</name>
<dbReference type="EMBL" id="CP035758">
    <property type="protein sequence ID" value="QBD76108.1"/>
    <property type="molecule type" value="Genomic_DNA"/>
</dbReference>
<proteinExistence type="predicted"/>
<dbReference type="KEGG" id="kbs:EPA93_08835"/>
<keyword evidence="3 5" id="KW-1133">Transmembrane helix</keyword>
<dbReference type="SUPFAM" id="SSF103473">
    <property type="entry name" value="MFS general substrate transporter"/>
    <property type="match status" value="1"/>
</dbReference>
<comment type="subcellular location">
    <subcellularLocation>
        <location evidence="1">Cell membrane</location>
        <topology evidence="1">Multi-pass membrane protein</topology>
    </subcellularLocation>
</comment>
<keyword evidence="2 5" id="KW-0812">Transmembrane</keyword>
<feature type="transmembrane region" description="Helical" evidence="5">
    <location>
        <begin position="195"/>
        <end position="217"/>
    </location>
</feature>
<evidence type="ECO:0000313" key="8">
    <source>
        <dbReference type="Proteomes" id="UP000290365"/>
    </source>
</evidence>
<dbReference type="PROSITE" id="PS50850">
    <property type="entry name" value="MFS"/>
    <property type="match status" value="1"/>
</dbReference>